<accession>A0A1H9WE32</accession>
<dbReference type="CDD" id="cd07812">
    <property type="entry name" value="SRPBCC"/>
    <property type="match status" value="1"/>
</dbReference>
<evidence type="ECO:0000313" key="1">
    <source>
        <dbReference type="EMBL" id="SES32170.1"/>
    </source>
</evidence>
<dbReference type="Pfam" id="PF10604">
    <property type="entry name" value="Polyketide_cyc2"/>
    <property type="match status" value="1"/>
</dbReference>
<dbReference type="AlphaFoldDB" id="A0A1H9WE32"/>
<dbReference type="InterPro" id="IPR023393">
    <property type="entry name" value="START-like_dom_sf"/>
</dbReference>
<name>A0A1H9WE32_9PSEU</name>
<organism evidence="1 2">
    <name type="scientific">Lentzea albida</name>
    <dbReference type="NCBI Taxonomy" id="65499"/>
    <lineage>
        <taxon>Bacteria</taxon>
        <taxon>Bacillati</taxon>
        <taxon>Actinomycetota</taxon>
        <taxon>Actinomycetes</taxon>
        <taxon>Pseudonocardiales</taxon>
        <taxon>Pseudonocardiaceae</taxon>
        <taxon>Lentzea</taxon>
    </lineage>
</organism>
<evidence type="ECO:0000313" key="2">
    <source>
        <dbReference type="Proteomes" id="UP000199503"/>
    </source>
</evidence>
<keyword evidence="2" id="KW-1185">Reference proteome</keyword>
<dbReference type="InterPro" id="IPR019587">
    <property type="entry name" value="Polyketide_cyclase/dehydratase"/>
</dbReference>
<dbReference type="Gene3D" id="3.30.530.20">
    <property type="match status" value="1"/>
</dbReference>
<dbReference type="OrthoDB" id="3779334at2"/>
<sequence length="163" mass="18283">MTSILENTPVMDLDPADFGFRRRAWVPVPPARLYDIVSDVSLIGRWSPSASEVAYDDGAGPEPGAWFSGHNRRGDRTWVSRSQVLEARPGAEFSFVVGGLDDGIVRWRWTMHEDGDGSVVTQEWQLLRMDPVLGATRRDVEALRDEMETSVESTLVSLAKWLH</sequence>
<proteinExistence type="predicted"/>
<reference evidence="2" key="1">
    <citation type="submission" date="2016-10" db="EMBL/GenBank/DDBJ databases">
        <authorList>
            <person name="Varghese N."/>
            <person name="Submissions S."/>
        </authorList>
    </citation>
    <scope>NUCLEOTIDE SEQUENCE [LARGE SCALE GENOMIC DNA]</scope>
    <source>
        <strain evidence="2">DSM 44437</strain>
    </source>
</reference>
<dbReference type="Proteomes" id="UP000199503">
    <property type="component" value="Unassembled WGS sequence"/>
</dbReference>
<gene>
    <name evidence="1" type="ORF">SAMN04488000_12211</name>
</gene>
<dbReference type="SUPFAM" id="SSF55961">
    <property type="entry name" value="Bet v1-like"/>
    <property type="match status" value="1"/>
</dbReference>
<protein>
    <submittedName>
        <fullName evidence="1">Polyketide cyclase / dehydrase and lipid transport</fullName>
    </submittedName>
</protein>
<dbReference type="RefSeq" id="WP_089924992.1">
    <property type="nucleotide sequence ID" value="NZ_FOFV01000022.1"/>
</dbReference>
<dbReference type="STRING" id="65499.SAMN04488000_12211"/>
<dbReference type="EMBL" id="FOFV01000022">
    <property type="protein sequence ID" value="SES32170.1"/>
    <property type="molecule type" value="Genomic_DNA"/>
</dbReference>